<comment type="catalytic activity">
    <reaction evidence="10">
        <text>ATP + H2O = ADP + phosphate + H(+)</text>
        <dbReference type="Rhea" id="RHEA:13065"/>
        <dbReference type="ChEBI" id="CHEBI:15377"/>
        <dbReference type="ChEBI" id="CHEBI:15378"/>
        <dbReference type="ChEBI" id="CHEBI:30616"/>
        <dbReference type="ChEBI" id="CHEBI:43474"/>
        <dbReference type="ChEBI" id="CHEBI:456216"/>
        <dbReference type="EC" id="3.6.4.13"/>
    </reaction>
</comment>
<keyword evidence="4" id="KW-0963">Cytoplasm</keyword>
<dbReference type="CDD" id="cd18808">
    <property type="entry name" value="SF1_C_Upf1"/>
    <property type="match status" value="1"/>
</dbReference>
<dbReference type="AlphaFoldDB" id="A0A6J2UCP6"/>
<proteinExistence type="inferred from homology"/>
<dbReference type="InterPro" id="IPR041677">
    <property type="entry name" value="DNA2/NAM7_AAA_11"/>
</dbReference>
<protein>
    <recommendedName>
        <fullName evidence="3">RNA helicase</fullName>
        <ecNumber evidence="3">3.6.4.13</ecNumber>
    </recommendedName>
</protein>
<evidence type="ECO:0000256" key="6">
    <source>
        <dbReference type="ARBA" id="ARBA00022801"/>
    </source>
</evidence>
<evidence type="ECO:0000256" key="3">
    <source>
        <dbReference type="ARBA" id="ARBA00012552"/>
    </source>
</evidence>
<dbReference type="RefSeq" id="XP_030386246.1">
    <property type="nucleotide sequence ID" value="XM_030530386.1"/>
</dbReference>
<evidence type="ECO:0000259" key="14">
    <source>
        <dbReference type="Pfam" id="PF21635"/>
    </source>
</evidence>
<dbReference type="EC" id="3.6.4.13" evidence="3"/>
<dbReference type="Gene3D" id="3.40.50.300">
    <property type="entry name" value="P-loop containing nucleotide triphosphate hydrolases"/>
    <property type="match status" value="3"/>
</dbReference>
<gene>
    <name evidence="16" type="primary">LOC115633042</name>
</gene>
<dbReference type="GO" id="GO:0031047">
    <property type="term" value="P:regulatory ncRNA-mediated gene silencing"/>
    <property type="evidence" value="ECO:0007669"/>
    <property type="project" value="UniProtKB-KW"/>
</dbReference>
<dbReference type="InterPro" id="IPR027417">
    <property type="entry name" value="P-loop_NTPase"/>
</dbReference>
<dbReference type="GO" id="GO:0003724">
    <property type="term" value="F:RNA helicase activity"/>
    <property type="evidence" value="ECO:0007669"/>
    <property type="project" value="UniProtKB-EC"/>
</dbReference>
<dbReference type="GO" id="GO:0005737">
    <property type="term" value="C:cytoplasm"/>
    <property type="evidence" value="ECO:0007669"/>
    <property type="project" value="UniProtKB-SubCell"/>
</dbReference>
<dbReference type="InterPro" id="IPR041679">
    <property type="entry name" value="DNA2/NAM7-like_C"/>
</dbReference>
<evidence type="ECO:0000256" key="1">
    <source>
        <dbReference type="ARBA" id="ARBA00004496"/>
    </source>
</evidence>
<name>A0A6J2UCP6_DROLE</name>
<dbReference type="PANTHER" id="PTHR45418:SF1">
    <property type="entry name" value="CANCER_TESTIS ANTIGEN 55"/>
    <property type="match status" value="1"/>
</dbReference>
<dbReference type="GeneID" id="115633042"/>
<keyword evidence="15" id="KW-1185">Reference proteome</keyword>
<dbReference type="PANTHER" id="PTHR45418">
    <property type="entry name" value="CANCER/TESTIS ANTIGEN 55"/>
    <property type="match status" value="1"/>
</dbReference>
<evidence type="ECO:0000259" key="11">
    <source>
        <dbReference type="Pfam" id="PF13086"/>
    </source>
</evidence>
<comment type="subcellular location">
    <subcellularLocation>
        <location evidence="1">Cytoplasm</location>
    </subcellularLocation>
</comment>
<evidence type="ECO:0000313" key="15">
    <source>
        <dbReference type="Proteomes" id="UP000504634"/>
    </source>
</evidence>
<dbReference type="Pfam" id="PF13087">
    <property type="entry name" value="AAA_12"/>
    <property type="match status" value="1"/>
</dbReference>
<evidence type="ECO:0000259" key="13">
    <source>
        <dbReference type="Pfam" id="PF21634"/>
    </source>
</evidence>
<keyword evidence="8" id="KW-0067">ATP-binding</keyword>
<evidence type="ECO:0000259" key="12">
    <source>
        <dbReference type="Pfam" id="PF13087"/>
    </source>
</evidence>
<feature type="domain" description="DNA2/NAM7 helicase helicase" evidence="11">
    <location>
        <begin position="826"/>
        <end position="899"/>
    </location>
</feature>
<evidence type="ECO:0000256" key="8">
    <source>
        <dbReference type="ARBA" id="ARBA00022840"/>
    </source>
</evidence>
<keyword evidence="5" id="KW-0547">Nucleotide-binding</keyword>
<dbReference type="GO" id="GO:0016787">
    <property type="term" value="F:hydrolase activity"/>
    <property type="evidence" value="ECO:0007669"/>
    <property type="project" value="UniProtKB-KW"/>
</dbReference>
<dbReference type="Pfam" id="PF21635">
    <property type="entry name" value="Mov-10_helical"/>
    <property type="match status" value="1"/>
</dbReference>
<dbReference type="Proteomes" id="UP000504634">
    <property type="component" value="Unplaced"/>
</dbReference>
<evidence type="ECO:0000256" key="2">
    <source>
        <dbReference type="ARBA" id="ARBA00005601"/>
    </source>
</evidence>
<feature type="domain" description="DNA2/NAM7 helicase-like C-terminal" evidence="12">
    <location>
        <begin position="939"/>
        <end position="1131"/>
    </location>
</feature>
<dbReference type="InterPro" id="IPR049080">
    <property type="entry name" value="MOV-10-like_beta-barrel"/>
</dbReference>
<keyword evidence="6" id="KW-0378">Hydrolase</keyword>
<dbReference type="OrthoDB" id="6513042at2759"/>
<dbReference type="GO" id="GO:0005524">
    <property type="term" value="F:ATP binding"/>
    <property type="evidence" value="ECO:0007669"/>
    <property type="project" value="UniProtKB-KW"/>
</dbReference>
<evidence type="ECO:0000256" key="7">
    <source>
        <dbReference type="ARBA" id="ARBA00022806"/>
    </source>
</evidence>
<evidence type="ECO:0000256" key="5">
    <source>
        <dbReference type="ARBA" id="ARBA00022741"/>
    </source>
</evidence>
<evidence type="ECO:0000256" key="9">
    <source>
        <dbReference type="ARBA" id="ARBA00023158"/>
    </source>
</evidence>
<feature type="domain" description="Helicase MOV-10-like beta-barrel" evidence="13">
    <location>
        <begin position="550"/>
        <end position="633"/>
    </location>
</feature>
<dbReference type="InterPro" id="IPR047187">
    <property type="entry name" value="SF1_C_Upf1"/>
</dbReference>
<dbReference type="InterPro" id="IPR049079">
    <property type="entry name" value="Mov-10_helical"/>
</dbReference>
<comment type="similarity">
    <text evidence="2">Belongs to the DNA2/NAM7 helicase family. SDE3 subfamily.</text>
</comment>
<evidence type="ECO:0000256" key="10">
    <source>
        <dbReference type="ARBA" id="ARBA00047984"/>
    </source>
</evidence>
<evidence type="ECO:0000256" key="4">
    <source>
        <dbReference type="ARBA" id="ARBA00022490"/>
    </source>
</evidence>
<dbReference type="Pfam" id="PF21634">
    <property type="entry name" value="MOV-10_beta-barrel"/>
    <property type="match status" value="1"/>
</dbReference>
<dbReference type="Gene3D" id="2.40.30.270">
    <property type="match status" value="1"/>
</dbReference>
<evidence type="ECO:0000313" key="16">
    <source>
        <dbReference type="RefSeq" id="XP_030386246.1"/>
    </source>
</evidence>
<organism evidence="15 16">
    <name type="scientific">Drosophila lebanonensis</name>
    <name type="common">Fruit fly</name>
    <name type="synonym">Scaptodrosophila lebanonensis</name>
    <dbReference type="NCBI Taxonomy" id="7225"/>
    <lineage>
        <taxon>Eukaryota</taxon>
        <taxon>Metazoa</taxon>
        <taxon>Ecdysozoa</taxon>
        <taxon>Arthropoda</taxon>
        <taxon>Hexapoda</taxon>
        <taxon>Insecta</taxon>
        <taxon>Pterygota</taxon>
        <taxon>Neoptera</taxon>
        <taxon>Endopterygota</taxon>
        <taxon>Diptera</taxon>
        <taxon>Brachycera</taxon>
        <taxon>Muscomorpha</taxon>
        <taxon>Ephydroidea</taxon>
        <taxon>Drosophilidae</taxon>
        <taxon>Scaptodrosophila</taxon>
    </lineage>
</organism>
<sequence>MLTFVRNFLQSPEQQRELKQELLEKETQFLDHEVLTEELETEALVSCMKDIIINTVEGEVADNLNTGVGVNKVPGALCTSQKGVITKISSNSGVIDDFTCFDAQAAGTIFADLHPGCVVEYLSYQNDKTNYKKVVKIQNVVEDNWDLGTVKIQDAVEALRKEKRTIFNTQLRSVPGLITARLPSAIYVDTAYNKQEVDLDSVELTFIPKEGDRVILECNVQLDTSYADQAGEILQVLKVLPSLMKIGEKLTVDKVFENITVLSGDAYIFQQDVPPGTQLHLGDIVKADLIECDYNDFVHRAIKIEMLEKNFGEICRQPNTTSLYAVNIVGEERCILTKLWEKKNVTLKIENNLTRTVLLKEIELRKGPDSLISVVEPLGEAKIGAGGQLSVIFEVQSKFFGESKELFTLVFDKFRVKRSFIIIVCESEELAQEAERRLVASAQMNTNGRTVAQRSRYYAHQVWSNKFDVVPGECIATKRRFVPVRLGFYEVPEQLRLLYLTIERRREMLGAIEKQYPCLKEELCMNNYVQRFSLFLHLEEIDYFISFRNYDRDRAHFQRDGQFLSLQIENLAERRPSLVVGDVVHAINIWGAVKPNPKIFEGIVHKVLFDRVLLKFNAGFHEQYNGSDYSLQFHFSRFGFRKQHFSISRIISHMGEKFLFPTKVTKRNNPQLEVSLVDDKDMYIYDTKLDWYNPSLNSIQKRAVYNVLRGETECMPYVIFGPPGTGKTVTLVETILQLVKNLPSARLLVGAPSNSSADLITKRLIESGATTPGSFIRLVSQNQIEKDLIPTELMPYCATVDIGSIGTVHDTMVVTEQGLKLRCQMKFLGIYRVTISTCTTLGNYLQMGFPPGHFSHVLIDEAGQCTEPETIIPIVLLPRNHGQVVLAGDPHQLQAIVINRYAAERGFQVSFLERLLERPPYRKDLQRYPNTSGYNPILLTKLLYNYRSLPSIMSTYSKLFYDNELIPMVSPVDSREVRLLEVLQSVFKPNNRDLPRTHGTIFYGVLGENKQEPDSPSWFNYAEANEVFITAIALYRFNVHPDQIGILTPYIKQVKTLRNMFIASDVKMPKIGSVEEFQGQERDVMLISTVRSTESILRQDRRLCLGFVRCNKRMNVAISRARSLMIIFGNPHLLSVDDCWRQLILFCANNNAYFGCEMPVSLLESNQKTEDSDNEDTFDCVR</sequence>
<reference evidence="16" key="1">
    <citation type="submission" date="2025-08" db="UniProtKB">
        <authorList>
            <consortium name="RefSeq"/>
        </authorList>
    </citation>
    <scope>IDENTIFICATION</scope>
    <source>
        <strain evidence="16">11010-0011.00</strain>
        <tissue evidence="16">Whole body</tissue>
    </source>
</reference>
<dbReference type="Pfam" id="PF13086">
    <property type="entry name" value="AAA_11"/>
    <property type="match status" value="2"/>
</dbReference>
<dbReference type="SUPFAM" id="SSF52540">
    <property type="entry name" value="P-loop containing nucleoside triphosphate hydrolases"/>
    <property type="match status" value="1"/>
</dbReference>
<keyword evidence="9" id="KW-0943">RNA-mediated gene silencing</keyword>
<keyword evidence="7 16" id="KW-0347">Helicase</keyword>
<feature type="domain" description="DNA2/NAM7 helicase helicase" evidence="11">
    <location>
        <begin position="696"/>
        <end position="787"/>
    </location>
</feature>
<accession>A0A6J2UCP6</accession>
<dbReference type="CDD" id="cd18078">
    <property type="entry name" value="DEXXQc_Mov10L1"/>
    <property type="match status" value="1"/>
</dbReference>
<feature type="domain" description="Helicase MOV-10 helical" evidence="14">
    <location>
        <begin position="486"/>
        <end position="541"/>
    </location>
</feature>
<dbReference type="CTD" id="38427"/>